<sequence>HTLDQCVSGVVSVSDDLRDSPPAALFVDGGSNELVCLVFGFSPASINITWIADGSTELWNYNNSHPHRGPDGKFSIQSFLRLSPVDSLPGVTITCRVTHGNTTLSVNVSKTACVEDRTFSRQVCFL</sequence>
<organism evidence="3 4">
    <name type="scientific">Oryzias latipes</name>
    <name type="common">Japanese rice fish</name>
    <name type="synonym">Japanese killifish</name>
    <dbReference type="NCBI Taxonomy" id="8090"/>
    <lineage>
        <taxon>Eukaryota</taxon>
        <taxon>Metazoa</taxon>
        <taxon>Chordata</taxon>
        <taxon>Craniata</taxon>
        <taxon>Vertebrata</taxon>
        <taxon>Euteleostomi</taxon>
        <taxon>Actinopterygii</taxon>
        <taxon>Neopterygii</taxon>
        <taxon>Teleostei</taxon>
        <taxon>Neoteleostei</taxon>
        <taxon>Acanthomorphata</taxon>
        <taxon>Ovalentaria</taxon>
        <taxon>Atherinomorphae</taxon>
        <taxon>Beloniformes</taxon>
        <taxon>Adrianichthyidae</taxon>
        <taxon>Oryziinae</taxon>
        <taxon>Oryzias</taxon>
    </lineage>
</organism>
<dbReference type="Gene3D" id="2.60.40.10">
    <property type="entry name" value="Immunoglobulins"/>
    <property type="match status" value="1"/>
</dbReference>
<dbReference type="SUPFAM" id="SSF48726">
    <property type="entry name" value="Immunoglobulin"/>
    <property type="match status" value="1"/>
</dbReference>
<dbReference type="Bgee" id="ENSORLG00000028354">
    <property type="expression patterns" value="Expressed in mesonephros and 11 other cell types or tissues"/>
</dbReference>
<dbReference type="InterPro" id="IPR003597">
    <property type="entry name" value="Ig_C1-set"/>
</dbReference>
<dbReference type="CDD" id="cd00098">
    <property type="entry name" value="IgC1"/>
    <property type="match status" value="1"/>
</dbReference>
<dbReference type="STRING" id="8090.ENSORLP00000037591"/>
<evidence type="ECO:0000313" key="4">
    <source>
        <dbReference type="Proteomes" id="UP000001038"/>
    </source>
</evidence>
<evidence type="ECO:0000313" key="3">
    <source>
        <dbReference type="Ensembl" id="ENSORLP00000037591.1"/>
    </source>
</evidence>
<keyword evidence="4" id="KW-1185">Reference proteome</keyword>
<dbReference type="InterPro" id="IPR036179">
    <property type="entry name" value="Ig-like_dom_sf"/>
</dbReference>
<dbReference type="Pfam" id="PF07654">
    <property type="entry name" value="C1-set"/>
    <property type="match status" value="1"/>
</dbReference>
<keyword evidence="1" id="KW-0393">Immunoglobulin domain</keyword>
<dbReference type="InParanoid" id="A0A3B3I0V0"/>
<feature type="domain" description="Ig-like" evidence="2">
    <location>
        <begin position="15"/>
        <end position="109"/>
    </location>
</feature>
<protein>
    <recommendedName>
        <fullName evidence="2">Ig-like domain-containing protein</fullName>
    </recommendedName>
</protein>
<accession>A0A3B3I0V0</accession>
<dbReference type="InterPro" id="IPR007110">
    <property type="entry name" value="Ig-like_dom"/>
</dbReference>
<dbReference type="InterPro" id="IPR050380">
    <property type="entry name" value="Immune_Resp_Modulators"/>
</dbReference>
<dbReference type="InterPro" id="IPR013783">
    <property type="entry name" value="Ig-like_fold"/>
</dbReference>
<reference evidence="3" key="3">
    <citation type="submission" date="2025-09" db="UniProtKB">
        <authorList>
            <consortium name="Ensembl"/>
        </authorList>
    </citation>
    <scope>IDENTIFICATION</scope>
    <source>
        <strain evidence="3">Hd-rR</strain>
    </source>
</reference>
<proteinExistence type="predicted"/>
<reference evidence="3" key="2">
    <citation type="submission" date="2025-08" db="UniProtKB">
        <authorList>
            <consortium name="Ensembl"/>
        </authorList>
    </citation>
    <scope>IDENTIFICATION</scope>
    <source>
        <strain evidence="3">Hd-rR</strain>
    </source>
</reference>
<evidence type="ECO:0000256" key="1">
    <source>
        <dbReference type="ARBA" id="ARBA00023319"/>
    </source>
</evidence>
<dbReference type="AlphaFoldDB" id="A0A3B3I0V0"/>
<dbReference type="Proteomes" id="UP000001038">
    <property type="component" value="Chromosome 8"/>
</dbReference>
<reference evidence="3 4" key="1">
    <citation type="journal article" date="2007" name="Nature">
        <title>The medaka draft genome and insights into vertebrate genome evolution.</title>
        <authorList>
            <person name="Kasahara M."/>
            <person name="Naruse K."/>
            <person name="Sasaki S."/>
            <person name="Nakatani Y."/>
            <person name="Qu W."/>
            <person name="Ahsan B."/>
            <person name="Yamada T."/>
            <person name="Nagayasu Y."/>
            <person name="Doi K."/>
            <person name="Kasai Y."/>
            <person name="Jindo T."/>
            <person name="Kobayashi D."/>
            <person name="Shimada A."/>
            <person name="Toyoda A."/>
            <person name="Kuroki Y."/>
            <person name="Fujiyama A."/>
            <person name="Sasaki T."/>
            <person name="Shimizu A."/>
            <person name="Asakawa S."/>
            <person name="Shimizu N."/>
            <person name="Hashimoto S."/>
            <person name="Yang J."/>
            <person name="Lee Y."/>
            <person name="Matsushima K."/>
            <person name="Sugano S."/>
            <person name="Sakaizumi M."/>
            <person name="Narita T."/>
            <person name="Ohishi K."/>
            <person name="Haga S."/>
            <person name="Ohta F."/>
            <person name="Nomoto H."/>
            <person name="Nogata K."/>
            <person name="Morishita T."/>
            <person name="Endo T."/>
            <person name="Shin-I T."/>
            <person name="Takeda H."/>
            <person name="Morishita S."/>
            <person name="Kohara Y."/>
        </authorList>
    </citation>
    <scope>NUCLEOTIDE SEQUENCE [LARGE SCALE GENOMIC DNA]</scope>
    <source>
        <strain evidence="3 4">Hd-rR</strain>
    </source>
</reference>
<dbReference type="PANTHER" id="PTHR23411">
    <property type="entry name" value="TAPASIN"/>
    <property type="match status" value="1"/>
</dbReference>
<dbReference type="Ensembl" id="ENSORLT00000030894.1">
    <property type="protein sequence ID" value="ENSORLP00000037591.1"/>
    <property type="gene ID" value="ENSORLG00000028354.1"/>
</dbReference>
<name>A0A3B3I0V0_ORYLA</name>
<dbReference type="GeneTree" id="ENSGT01030000234901"/>
<dbReference type="PROSITE" id="PS50835">
    <property type="entry name" value="IG_LIKE"/>
    <property type="match status" value="1"/>
</dbReference>
<dbReference type="SMART" id="SM00407">
    <property type="entry name" value="IGc1"/>
    <property type="match status" value="1"/>
</dbReference>
<evidence type="ECO:0000259" key="2">
    <source>
        <dbReference type="PROSITE" id="PS50835"/>
    </source>
</evidence>